<keyword evidence="4 5" id="KW-0963">Cytoplasm</keyword>
<feature type="region of interest" description="Disordered" evidence="6">
    <location>
        <begin position="30"/>
        <end position="57"/>
    </location>
</feature>
<gene>
    <name evidence="5" type="primary">recX</name>
    <name evidence="9" type="ORF">HMPREF9465_00466</name>
</gene>
<feature type="domain" description="RecX third three-helical" evidence="8">
    <location>
        <begin position="220"/>
        <end position="261"/>
    </location>
</feature>
<dbReference type="Proteomes" id="UP000005835">
    <property type="component" value="Unassembled WGS sequence"/>
</dbReference>
<evidence type="ECO:0000313" key="9">
    <source>
        <dbReference type="EMBL" id="EKB31889.1"/>
    </source>
</evidence>
<dbReference type="InterPro" id="IPR053925">
    <property type="entry name" value="RecX_HTH_3rd"/>
</dbReference>
<comment type="function">
    <text evidence="5">Modulates RecA activity.</text>
</comment>
<dbReference type="eggNOG" id="COG2137">
    <property type="taxonomic scope" value="Bacteria"/>
</dbReference>
<evidence type="ECO:0000259" key="7">
    <source>
        <dbReference type="Pfam" id="PF02631"/>
    </source>
</evidence>
<protein>
    <recommendedName>
        <fullName evidence="3 5">Regulatory protein RecX</fullName>
    </recommendedName>
</protein>
<organism evidence="9 10">
    <name type="scientific">Sutterella wadsworthensis 2_1_59BFAA</name>
    <dbReference type="NCBI Taxonomy" id="742823"/>
    <lineage>
        <taxon>Bacteria</taxon>
        <taxon>Pseudomonadati</taxon>
        <taxon>Pseudomonadota</taxon>
        <taxon>Betaproteobacteria</taxon>
        <taxon>Burkholderiales</taxon>
        <taxon>Sutterellaceae</taxon>
        <taxon>Sutterella</taxon>
    </lineage>
</organism>
<feature type="compositionally biased region" description="Acidic residues" evidence="6">
    <location>
        <begin position="92"/>
        <end position="103"/>
    </location>
</feature>
<dbReference type="GO" id="GO:0006282">
    <property type="term" value="P:regulation of DNA repair"/>
    <property type="evidence" value="ECO:0007669"/>
    <property type="project" value="UniProtKB-UniRule"/>
</dbReference>
<dbReference type="AlphaFoldDB" id="K1KJG0"/>
<sequence length="272" mass="30828">MGRNWEEGELFVWGDDGLVPADSQEKAVRSAAEPARALPLETPPVRRSEEPAVRRVGRSSGLGEIVTGVDEASGIVRTAPKVLPRRQRSTYESDDDFCNDPEELESRQAQKKAARPKKERPSLFVRAIGSLARREYSRRDLEAKLRRSLSEDEDPDEVGRVLDRLEGAGYLSDARFAESRARSRSRVMGDARIRRELRQCGVAGEHVDAAMDEIEEPEEVRAYRLWARRFGELPADRKERDRQIRFMMYRGFGMSAISRVLKGAVEPPDDMA</sequence>
<dbReference type="HAMAP" id="MF_01114">
    <property type="entry name" value="RecX"/>
    <property type="match status" value="1"/>
</dbReference>
<evidence type="ECO:0000256" key="3">
    <source>
        <dbReference type="ARBA" id="ARBA00018111"/>
    </source>
</evidence>
<dbReference type="InterPro" id="IPR053924">
    <property type="entry name" value="RecX_HTH_2nd"/>
</dbReference>
<dbReference type="RefSeq" id="WP_005433752.1">
    <property type="nucleotide sequence ID" value="NZ_JH815514.1"/>
</dbReference>
<comment type="subcellular location">
    <subcellularLocation>
        <location evidence="1 5">Cytoplasm</location>
    </subcellularLocation>
</comment>
<reference evidence="9 10" key="1">
    <citation type="submission" date="2012-05" db="EMBL/GenBank/DDBJ databases">
        <title>The Genome Sequence of Sutterella wadsworthensis 2_1_59BFAA.</title>
        <authorList>
            <consortium name="The Broad Institute Genome Sequencing Platform"/>
            <person name="Earl A."/>
            <person name="Ward D."/>
            <person name="Feldgarden M."/>
            <person name="Gevers D."/>
            <person name="Daigneault M."/>
            <person name="Strauss J."/>
            <person name="Allen-Vercoe E."/>
            <person name="Walker B."/>
            <person name="Young S.K."/>
            <person name="Zeng Q."/>
            <person name="Gargeya S."/>
            <person name="Fitzgerald M."/>
            <person name="Haas B."/>
            <person name="Abouelleil A."/>
            <person name="Alvarado L."/>
            <person name="Arachchi H.M."/>
            <person name="Berlin A.M."/>
            <person name="Chapman S.B."/>
            <person name="Goldberg J."/>
            <person name="Griggs A."/>
            <person name="Gujja S."/>
            <person name="Hansen M."/>
            <person name="Howarth C."/>
            <person name="Imamovic A."/>
            <person name="Larimer J."/>
            <person name="McCowen C."/>
            <person name="Montmayeur A."/>
            <person name="Murphy C."/>
            <person name="Neiman D."/>
            <person name="Pearson M."/>
            <person name="Priest M."/>
            <person name="Roberts A."/>
            <person name="Saif S."/>
            <person name="Shea T."/>
            <person name="Sisk P."/>
            <person name="Sykes S."/>
            <person name="Wortman J."/>
            <person name="Nusbaum C."/>
            <person name="Birren B."/>
        </authorList>
    </citation>
    <scope>NUCLEOTIDE SEQUENCE [LARGE SCALE GENOMIC DNA]</scope>
    <source>
        <strain evidence="9 10">2_1_59BFAA</strain>
    </source>
</reference>
<feature type="domain" description="RecX second three-helical" evidence="7">
    <location>
        <begin position="172"/>
        <end position="211"/>
    </location>
</feature>
<name>K1KJG0_9BURK</name>
<dbReference type="PATRIC" id="fig|742823.3.peg.462"/>
<evidence type="ECO:0000313" key="10">
    <source>
        <dbReference type="Proteomes" id="UP000005835"/>
    </source>
</evidence>
<dbReference type="InterPro" id="IPR003783">
    <property type="entry name" value="Regulatory_RecX"/>
</dbReference>
<dbReference type="InterPro" id="IPR036388">
    <property type="entry name" value="WH-like_DNA-bd_sf"/>
</dbReference>
<feature type="compositionally biased region" description="Basic and acidic residues" evidence="6">
    <location>
        <begin position="44"/>
        <end position="53"/>
    </location>
</feature>
<dbReference type="EMBL" id="ADMG01000016">
    <property type="protein sequence ID" value="EKB31889.1"/>
    <property type="molecule type" value="Genomic_DNA"/>
</dbReference>
<evidence type="ECO:0000256" key="1">
    <source>
        <dbReference type="ARBA" id="ARBA00004496"/>
    </source>
</evidence>
<evidence type="ECO:0000259" key="8">
    <source>
        <dbReference type="Pfam" id="PF21981"/>
    </source>
</evidence>
<accession>K1KJG0</accession>
<evidence type="ECO:0000256" key="6">
    <source>
        <dbReference type="SAM" id="MobiDB-lite"/>
    </source>
</evidence>
<dbReference type="PANTHER" id="PTHR33602:SF1">
    <property type="entry name" value="REGULATORY PROTEIN RECX FAMILY PROTEIN"/>
    <property type="match status" value="1"/>
</dbReference>
<dbReference type="GO" id="GO:0005737">
    <property type="term" value="C:cytoplasm"/>
    <property type="evidence" value="ECO:0007669"/>
    <property type="project" value="UniProtKB-SubCell"/>
</dbReference>
<evidence type="ECO:0000256" key="5">
    <source>
        <dbReference type="HAMAP-Rule" id="MF_01114"/>
    </source>
</evidence>
<dbReference type="HOGENOM" id="CLU_1022797_0_0_4"/>
<dbReference type="NCBIfam" id="NF001055">
    <property type="entry name" value="PRK00117.2-5"/>
    <property type="match status" value="1"/>
</dbReference>
<evidence type="ECO:0000256" key="2">
    <source>
        <dbReference type="ARBA" id="ARBA00009695"/>
    </source>
</evidence>
<comment type="caution">
    <text evidence="9">The sequence shown here is derived from an EMBL/GenBank/DDBJ whole genome shotgun (WGS) entry which is preliminary data.</text>
</comment>
<dbReference type="PANTHER" id="PTHR33602">
    <property type="entry name" value="REGULATORY PROTEIN RECX FAMILY PROTEIN"/>
    <property type="match status" value="1"/>
</dbReference>
<proteinExistence type="inferred from homology"/>
<evidence type="ECO:0000256" key="4">
    <source>
        <dbReference type="ARBA" id="ARBA00022490"/>
    </source>
</evidence>
<comment type="similarity">
    <text evidence="2 5">Belongs to the RecX family.</text>
</comment>
<feature type="compositionally biased region" description="Basic residues" evidence="6">
    <location>
        <begin position="109"/>
        <end position="118"/>
    </location>
</feature>
<dbReference type="STRING" id="742823.HMPREF9465_00466"/>
<dbReference type="Pfam" id="PF21981">
    <property type="entry name" value="RecX_HTH3"/>
    <property type="match status" value="1"/>
</dbReference>
<feature type="region of interest" description="Disordered" evidence="6">
    <location>
        <begin position="80"/>
        <end position="120"/>
    </location>
</feature>
<dbReference type="Gene3D" id="1.10.10.10">
    <property type="entry name" value="Winged helix-like DNA-binding domain superfamily/Winged helix DNA-binding domain"/>
    <property type="match status" value="3"/>
</dbReference>
<dbReference type="Pfam" id="PF02631">
    <property type="entry name" value="RecX_HTH2"/>
    <property type="match status" value="1"/>
</dbReference>
<keyword evidence="10" id="KW-1185">Reference proteome</keyword>